<evidence type="ECO:0000256" key="1">
    <source>
        <dbReference type="ARBA" id="ARBA00004123"/>
    </source>
</evidence>
<accession>A0A1D1ZKU3</accession>
<name>A0A1D1ZKU3_9ARAE</name>
<evidence type="ECO:0000256" key="3">
    <source>
        <dbReference type="ARBA" id="ARBA00022553"/>
    </source>
</evidence>
<feature type="region of interest" description="Disordered" evidence="8">
    <location>
        <begin position="143"/>
        <end position="276"/>
    </location>
</feature>
<dbReference type="EMBL" id="GDJX01000408">
    <property type="protein sequence ID" value="JAT67528.1"/>
    <property type="molecule type" value="Transcribed_RNA"/>
</dbReference>
<comment type="similarity">
    <text evidence="7">Belongs to the HSF family.</text>
</comment>
<dbReference type="GO" id="GO:0006357">
    <property type="term" value="P:regulation of transcription by RNA polymerase II"/>
    <property type="evidence" value="ECO:0007669"/>
    <property type="project" value="TreeGrafter"/>
</dbReference>
<sequence>SSFVRQLNTYGFRKTVPDRWEFANDCFRKGEKRLLSDIQRRKILASPAVPTAVAVVAPLPENRAAASPMNSGGDEEVSPSVSPPRAAAPSTSTPGNGGASPGLVEDNNRLRKENQRLKQEVSRIKSLCSNIHNLMSKYACQQLPHRPRPQPETAEKPPAPASPLELMPMTRCSVSSEAASPCRDDRADPEDEEFEEEEEEVDEGMPNPRLFGVSIGAKRARSREGERARDEQPQRRRQVVEVKLEPLDPRPPPEGGGHRWRVCSSSCRSPHRGVCS</sequence>
<dbReference type="PANTHER" id="PTHR10015">
    <property type="entry name" value="HEAT SHOCK TRANSCRIPTION FACTOR"/>
    <property type="match status" value="1"/>
</dbReference>
<comment type="subunit">
    <text evidence="2">Homotrimer.</text>
</comment>
<feature type="region of interest" description="Disordered" evidence="8">
    <location>
        <begin position="65"/>
        <end position="108"/>
    </location>
</feature>
<gene>
    <name evidence="10" type="primary">HSFB2A_1</name>
    <name evidence="10" type="ORF">g.39299</name>
</gene>
<dbReference type="SMART" id="SM00415">
    <property type="entry name" value="HSF"/>
    <property type="match status" value="1"/>
</dbReference>
<feature type="compositionally biased region" description="Basic and acidic residues" evidence="8">
    <location>
        <begin position="222"/>
        <end position="248"/>
    </location>
</feature>
<dbReference type="InterPro" id="IPR036390">
    <property type="entry name" value="WH_DNA-bd_sf"/>
</dbReference>
<keyword evidence="5" id="KW-0238">DNA-binding</keyword>
<proteinExistence type="inferred from homology"/>
<feature type="compositionally biased region" description="Low complexity" evidence="8">
    <location>
        <begin position="78"/>
        <end position="94"/>
    </location>
</feature>
<evidence type="ECO:0000256" key="5">
    <source>
        <dbReference type="ARBA" id="ARBA00023125"/>
    </source>
</evidence>
<evidence type="ECO:0000256" key="7">
    <source>
        <dbReference type="RuleBase" id="RU004020"/>
    </source>
</evidence>
<comment type="subcellular location">
    <subcellularLocation>
        <location evidence="1">Nucleus</location>
    </subcellularLocation>
</comment>
<dbReference type="GO" id="GO:0003700">
    <property type="term" value="F:DNA-binding transcription factor activity"/>
    <property type="evidence" value="ECO:0007669"/>
    <property type="project" value="InterPro"/>
</dbReference>
<dbReference type="GO" id="GO:0000978">
    <property type="term" value="F:RNA polymerase II cis-regulatory region sequence-specific DNA binding"/>
    <property type="evidence" value="ECO:0007669"/>
    <property type="project" value="TreeGrafter"/>
</dbReference>
<organism evidence="10">
    <name type="scientific">Anthurium amnicola</name>
    <dbReference type="NCBI Taxonomy" id="1678845"/>
    <lineage>
        <taxon>Eukaryota</taxon>
        <taxon>Viridiplantae</taxon>
        <taxon>Streptophyta</taxon>
        <taxon>Embryophyta</taxon>
        <taxon>Tracheophyta</taxon>
        <taxon>Spermatophyta</taxon>
        <taxon>Magnoliopsida</taxon>
        <taxon>Liliopsida</taxon>
        <taxon>Araceae</taxon>
        <taxon>Pothoideae</taxon>
        <taxon>Potheae</taxon>
        <taxon>Anthurium</taxon>
    </lineage>
</organism>
<evidence type="ECO:0000259" key="9">
    <source>
        <dbReference type="SMART" id="SM00415"/>
    </source>
</evidence>
<dbReference type="InterPro" id="IPR000232">
    <property type="entry name" value="HSF_DNA-bd"/>
</dbReference>
<evidence type="ECO:0000313" key="10">
    <source>
        <dbReference type="EMBL" id="JAT67528.1"/>
    </source>
</evidence>
<protein>
    <submittedName>
        <fullName evidence="10">Heat stress transcription factor B-2a</fullName>
    </submittedName>
</protein>
<keyword evidence="3" id="KW-0597">Phosphoprotein</keyword>
<evidence type="ECO:0000256" key="8">
    <source>
        <dbReference type="SAM" id="MobiDB-lite"/>
    </source>
</evidence>
<dbReference type="AlphaFoldDB" id="A0A1D1ZKU3"/>
<dbReference type="Pfam" id="PF00447">
    <property type="entry name" value="HSF_DNA-bind"/>
    <property type="match status" value="1"/>
</dbReference>
<feature type="compositionally biased region" description="Acidic residues" evidence="8">
    <location>
        <begin position="187"/>
        <end position="203"/>
    </location>
</feature>
<feature type="domain" description="HSF-type DNA-binding" evidence="9">
    <location>
        <begin position="1"/>
        <end position="41"/>
    </location>
</feature>
<feature type="non-terminal residue" evidence="10">
    <location>
        <position position="1"/>
    </location>
</feature>
<dbReference type="GO" id="GO:0005634">
    <property type="term" value="C:nucleus"/>
    <property type="evidence" value="ECO:0007669"/>
    <property type="project" value="UniProtKB-SubCell"/>
</dbReference>
<evidence type="ECO:0000256" key="4">
    <source>
        <dbReference type="ARBA" id="ARBA00023016"/>
    </source>
</evidence>
<evidence type="ECO:0000256" key="2">
    <source>
        <dbReference type="ARBA" id="ARBA00011233"/>
    </source>
</evidence>
<dbReference type="InterPro" id="IPR036388">
    <property type="entry name" value="WH-like_DNA-bd_sf"/>
</dbReference>
<keyword evidence="6" id="KW-0539">Nucleus</keyword>
<dbReference type="SUPFAM" id="SSF46785">
    <property type="entry name" value="Winged helix' DNA-binding domain"/>
    <property type="match status" value="1"/>
</dbReference>
<keyword evidence="4" id="KW-0346">Stress response</keyword>
<dbReference type="Gene3D" id="1.10.10.10">
    <property type="entry name" value="Winged helix-like DNA-binding domain superfamily/Winged helix DNA-binding domain"/>
    <property type="match status" value="1"/>
</dbReference>
<dbReference type="PANTHER" id="PTHR10015:SF169">
    <property type="entry name" value="HEAT STRESS TRANSCRIPTION FACTOR B-2B"/>
    <property type="match status" value="1"/>
</dbReference>
<reference evidence="10" key="1">
    <citation type="submission" date="2015-07" db="EMBL/GenBank/DDBJ databases">
        <title>Transcriptome Assembly of Anthurium amnicola.</title>
        <authorList>
            <person name="Suzuki J."/>
        </authorList>
    </citation>
    <scope>NUCLEOTIDE SEQUENCE</scope>
</reference>
<evidence type="ECO:0000256" key="6">
    <source>
        <dbReference type="ARBA" id="ARBA00023242"/>
    </source>
</evidence>